<proteinExistence type="predicted"/>
<reference evidence="1 2" key="1">
    <citation type="journal article" date="2018" name="Nat. Ecol. Evol.">
        <title>Pezizomycetes genomes reveal the molecular basis of ectomycorrhizal truffle lifestyle.</title>
        <authorList>
            <person name="Murat C."/>
            <person name="Payen T."/>
            <person name="Noel B."/>
            <person name="Kuo A."/>
            <person name="Morin E."/>
            <person name="Chen J."/>
            <person name="Kohler A."/>
            <person name="Krizsan K."/>
            <person name="Balestrini R."/>
            <person name="Da Silva C."/>
            <person name="Montanini B."/>
            <person name="Hainaut M."/>
            <person name="Levati E."/>
            <person name="Barry K.W."/>
            <person name="Belfiori B."/>
            <person name="Cichocki N."/>
            <person name="Clum A."/>
            <person name="Dockter R.B."/>
            <person name="Fauchery L."/>
            <person name="Guy J."/>
            <person name="Iotti M."/>
            <person name="Le Tacon F."/>
            <person name="Lindquist E.A."/>
            <person name="Lipzen A."/>
            <person name="Malagnac F."/>
            <person name="Mello A."/>
            <person name="Molinier V."/>
            <person name="Miyauchi S."/>
            <person name="Poulain J."/>
            <person name="Riccioni C."/>
            <person name="Rubini A."/>
            <person name="Sitrit Y."/>
            <person name="Splivallo R."/>
            <person name="Traeger S."/>
            <person name="Wang M."/>
            <person name="Zifcakova L."/>
            <person name="Wipf D."/>
            <person name="Zambonelli A."/>
            <person name="Paolocci F."/>
            <person name="Nowrousian M."/>
            <person name="Ottonello S."/>
            <person name="Baldrian P."/>
            <person name="Spatafora J.W."/>
            <person name="Henrissat B."/>
            <person name="Nagy L.G."/>
            <person name="Aury J.M."/>
            <person name="Wincker P."/>
            <person name="Grigoriev I.V."/>
            <person name="Bonfante P."/>
            <person name="Martin F.M."/>
        </authorList>
    </citation>
    <scope>NUCLEOTIDE SEQUENCE [LARGE SCALE GENOMIC DNA]</scope>
    <source>
        <strain evidence="1 2">RN42</strain>
    </source>
</reference>
<evidence type="ECO:0000313" key="2">
    <source>
        <dbReference type="Proteomes" id="UP000275078"/>
    </source>
</evidence>
<accession>A0A3N4HUF4</accession>
<dbReference type="AlphaFoldDB" id="A0A3N4HUF4"/>
<gene>
    <name evidence="1" type="ORF">BJ508DRAFT_331421</name>
</gene>
<protein>
    <submittedName>
        <fullName evidence="1">Uncharacterized protein</fullName>
    </submittedName>
</protein>
<evidence type="ECO:0000313" key="1">
    <source>
        <dbReference type="EMBL" id="RPA76138.1"/>
    </source>
</evidence>
<dbReference type="Proteomes" id="UP000275078">
    <property type="component" value="Unassembled WGS sequence"/>
</dbReference>
<keyword evidence="2" id="KW-1185">Reference proteome</keyword>
<sequence>MDDPATTLRLIQNRIKELECQKVLDEMHNAELERYAKAESDLRGAKAMYKEAAQMRQEFAAMESPEGPKELWAGVQKMAANLEDHAKQNYEAAKRYCDQIERVKNIVTPQAHSSSSAAARILRLRARAKALQARFDIHSARLAIDASLEYASTFEQNRNRFRETMSGLSFVNMGRSHEDLREVEMYFDIMERIMEGMRVDEIFREEQRKISEQMK</sequence>
<organism evidence="1 2">
    <name type="scientific">Ascobolus immersus RN42</name>
    <dbReference type="NCBI Taxonomy" id="1160509"/>
    <lineage>
        <taxon>Eukaryota</taxon>
        <taxon>Fungi</taxon>
        <taxon>Dikarya</taxon>
        <taxon>Ascomycota</taxon>
        <taxon>Pezizomycotina</taxon>
        <taxon>Pezizomycetes</taxon>
        <taxon>Pezizales</taxon>
        <taxon>Ascobolaceae</taxon>
        <taxon>Ascobolus</taxon>
    </lineage>
</organism>
<name>A0A3N4HUF4_ASCIM</name>
<dbReference type="EMBL" id="ML119750">
    <property type="protein sequence ID" value="RPA76138.1"/>
    <property type="molecule type" value="Genomic_DNA"/>
</dbReference>